<dbReference type="GO" id="GO:0008854">
    <property type="term" value="F:exodeoxyribonuclease V activity"/>
    <property type="evidence" value="ECO:0007669"/>
    <property type="project" value="InterPro"/>
</dbReference>
<keyword evidence="9 10" id="KW-0234">DNA repair</keyword>
<keyword evidence="3 10" id="KW-0227">DNA damage</keyword>
<comment type="similarity">
    <text evidence="10">Belongs to the RecC family.</text>
</comment>
<dbReference type="InterPro" id="IPR041500">
    <property type="entry name" value="RecC_C"/>
</dbReference>
<evidence type="ECO:0000256" key="1">
    <source>
        <dbReference type="ARBA" id="ARBA00022722"/>
    </source>
</evidence>
<dbReference type="GO" id="GO:0009338">
    <property type="term" value="C:exodeoxyribonuclease V complex"/>
    <property type="evidence" value="ECO:0007669"/>
    <property type="project" value="InterPro"/>
</dbReference>
<evidence type="ECO:0000256" key="8">
    <source>
        <dbReference type="ARBA" id="ARBA00023125"/>
    </source>
</evidence>
<name>A0A1F6H3C2_9PROT</name>
<dbReference type="GO" id="GO:0005524">
    <property type="term" value="F:ATP binding"/>
    <property type="evidence" value="ECO:0007669"/>
    <property type="project" value="UniProtKB-UniRule"/>
</dbReference>
<reference evidence="12 13" key="1">
    <citation type="journal article" date="2016" name="Nat. Commun.">
        <title>Thousands of microbial genomes shed light on interconnected biogeochemical processes in an aquifer system.</title>
        <authorList>
            <person name="Anantharaman K."/>
            <person name="Brown C.T."/>
            <person name="Hug L.A."/>
            <person name="Sharon I."/>
            <person name="Castelle C.J."/>
            <person name="Probst A.J."/>
            <person name="Thomas B.C."/>
            <person name="Singh A."/>
            <person name="Wilkins M.J."/>
            <person name="Karaoz U."/>
            <person name="Brodie E.L."/>
            <person name="Williams K.H."/>
            <person name="Hubbard S.S."/>
            <person name="Banfield J.F."/>
        </authorList>
    </citation>
    <scope>NUCLEOTIDE SEQUENCE [LARGE SCALE GENOMIC DNA]</scope>
</reference>
<evidence type="ECO:0000256" key="4">
    <source>
        <dbReference type="ARBA" id="ARBA00022801"/>
    </source>
</evidence>
<evidence type="ECO:0000256" key="3">
    <source>
        <dbReference type="ARBA" id="ARBA00022763"/>
    </source>
</evidence>
<evidence type="ECO:0000259" key="11">
    <source>
        <dbReference type="Pfam" id="PF17946"/>
    </source>
</evidence>
<dbReference type="Gene3D" id="3.40.50.300">
    <property type="entry name" value="P-loop containing nucleotide triphosphate hydrolases"/>
    <property type="match status" value="1"/>
</dbReference>
<keyword evidence="5 10" id="KW-0347">Helicase</keyword>
<dbReference type="HAMAP" id="MF_01486">
    <property type="entry name" value="RecC"/>
    <property type="match status" value="1"/>
</dbReference>
<keyword evidence="4 10" id="KW-0378">Hydrolase</keyword>
<gene>
    <name evidence="10" type="primary">recC</name>
    <name evidence="12" type="ORF">A2557_07840</name>
</gene>
<comment type="subunit">
    <text evidence="10">Heterotrimer of RecB, RecC and RecD. All subunits contribute to DNA-binding.</text>
</comment>
<keyword evidence="2 10" id="KW-0547">Nucleotide-binding</keyword>
<feature type="domain" description="RecC C-terminal" evidence="11">
    <location>
        <begin position="781"/>
        <end position="1002"/>
    </location>
</feature>
<keyword evidence="8 10" id="KW-0238">DNA-binding</keyword>
<evidence type="ECO:0000313" key="13">
    <source>
        <dbReference type="Proteomes" id="UP000177583"/>
    </source>
</evidence>
<evidence type="ECO:0000256" key="7">
    <source>
        <dbReference type="ARBA" id="ARBA00022840"/>
    </source>
</evidence>
<dbReference type="PANTHER" id="PTHR30591">
    <property type="entry name" value="RECBCD ENZYME SUBUNIT RECC"/>
    <property type="match status" value="1"/>
</dbReference>
<dbReference type="PANTHER" id="PTHR30591:SF1">
    <property type="entry name" value="RECBCD ENZYME SUBUNIT RECC"/>
    <property type="match status" value="1"/>
</dbReference>
<dbReference type="GO" id="GO:0000724">
    <property type="term" value="P:double-strand break repair via homologous recombination"/>
    <property type="evidence" value="ECO:0007669"/>
    <property type="project" value="UniProtKB-UniRule"/>
</dbReference>
<evidence type="ECO:0000256" key="10">
    <source>
        <dbReference type="HAMAP-Rule" id="MF_01486"/>
    </source>
</evidence>
<dbReference type="Gene3D" id="3.40.50.10930">
    <property type="match status" value="1"/>
</dbReference>
<comment type="caution">
    <text evidence="12">The sequence shown here is derived from an EMBL/GenBank/DDBJ whole genome shotgun (WGS) entry which is preliminary data.</text>
</comment>
<dbReference type="Gene3D" id="1.10.486.10">
    <property type="entry name" value="PCRA, domain 4"/>
    <property type="match status" value="1"/>
</dbReference>
<organism evidence="12 13">
    <name type="scientific">Candidatus Lambdaproteobacteria bacterium RIFOXYD2_FULL_56_26</name>
    <dbReference type="NCBI Taxonomy" id="1817773"/>
    <lineage>
        <taxon>Bacteria</taxon>
        <taxon>Pseudomonadati</taxon>
        <taxon>Pseudomonadota</taxon>
        <taxon>Candidatus Lambdaproteobacteria</taxon>
    </lineage>
</organism>
<dbReference type="GO" id="GO:0003678">
    <property type="term" value="F:DNA helicase activity"/>
    <property type="evidence" value="ECO:0007669"/>
    <property type="project" value="UniProtKB-UniRule"/>
</dbReference>
<dbReference type="NCBIfam" id="TIGR01450">
    <property type="entry name" value="recC"/>
    <property type="match status" value="1"/>
</dbReference>
<keyword evidence="7 10" id="KW-0067">ATP-binding</keyword>
<evidence type="ECO:0000256" key="2">
    <source>
        <dbReference type="ARBA" id="ARBA00022741"/>
    </source>
</evidence>
<evidence type="ECO:0000313" key="12">
    <source>
        <dbReference type="EMBL" id="OGH04881.1"/>
    </source>
</evidence>
<dbReference type="GO" id="GO:0003677">
    <property type="term" value="F:DNA binding"/>
    <property type="evidence" value="ECO:0007669"/>
    <property type="project" value="UniProtKB-UniRule"/>
</dbReference>
<dbReference type="SUPFAM" id="SSF52540">
    <property type="entry name" value="P-loop containing nucleoside triphosphate hydrolases"/>
    <property type="match status" value="2"/>
</dbReference>
<dbReference type="AlphaFoldDB" id="A0A1F6H3C2"/>
<dbReference type="InterPro" id="IPR011335">
    <property type="entry name" value="Restrct_endonuc-II-like"/>
</dbReference>
<keyword evidence="1 10" id="KW-0540">Nuclease</keyword>
<accession>A0A1F6H3C2</accession>
<proteinExistence type="inferred from homology"/>
<sequence length="1059" mass="118972">MALFLHRSNRIESLFGQLAANLGEASADPFEKLWLVTQNPGMTKWLDLRLSERFGVWANGQVFFPKRLIERVLYLTLGQEVEGLKAWEPGTMTLALAERLAQSPPESALLREYLSKRPSSYGSLELAQRIAGCFDQYLVYRPDWVFDFEARSLGPTDNPTQAWQRSLWRSLVEVLGPHHWANLTQKAIAALWQKRPSGLPKRIDLFGLATLPPQFLELLQALGSHTELHLYLLTPTDQYWADLFDRKKSLKQELQAEAKAQAFEELFFDQSNSLLAFLGRMGQEFLVLIEEQLGAYDSGLEAFELPEPQSLVGRLQRDLRDLTQVPDQPEEIGPDQSLEVHRCHSPLREVQTAKNRILAFLEANPTAQPKDVAVLVSDLETYGPLVAAVFDQEPKLPYCVADRPLEQESLLVGSLLGLLQGAAPRYSLLEVLSWAEIEPIRQRFGFTPQDLDWIKTQLAEAGVRWGASGKQKAQLGQPEEPANSWEFGLKRLFWGYAIEPQELIQGVWPSAGVEGKDFDRLGPLADFWDAFLGLMERLEGEKTLAQWTELMGWVAETFLEPDSTEDWEWLEFRGLVEKLQELGPSPLALDKRGFGLVLQAQLGAAESGRGFLSNGVNLSGMKPMRSIPFPLVVMLGLGHRQFPGQVLPVSFDLTRLHPRLGDRSKKEDDKYLFLEALLAVRSRLVLCYQGQSAKDNSPLPPSVVVSELLDYLDQRYLLAGVKPSLALTVTQPLWSHDLLAFDPQEPRTASYSLEDWLNGQAILGPAPGRFLKDPLPALPLEQLELARLKAFFRDLIGGFFRFGLSLEFPRLEEALLDREPQEPGHLDLYQLREEILSRLVEGQDQSRILRQLQGQGLLPFAGEGLRLFGTLAGEVAPVFGRYRALLAEQTLGRRVQAQVSWPGLTLKGTTAKQPRVVCSTSEGHGKMLLGHWIDHLFANAALGPCETQVVARSKTAGAETFAWTVPQKPLELLAGLVEIYQEGLREPLPFFPKEGWEFIQKQKVGWVGQVTPKDLGTYQRAFGDLDLLSDPRAQAAQERFKELSNLIFGTMKEHLKEAP</sequence>
<evidence type="ECO:0000256" key="9">
    <source>
        <dbReference type="ARBA" id="ARBA00023204"/>
    </source>
</evidence>
<evidence type="ECO:0000256" key="6">
    <source>
        <dbReference type="ARBA" id="ARBA00022839"/>
    </source>
</evidence>
<dbReference type="InterPro" id="IPR027417">
    <property type="entry name" value="P-loop_NTPase"/>
</dbReference>
<dbReference type="Pfam" id="PF04257">
    <property type="entry name" value="Exonuc_V_gamma"/>
    <property type="match status" value="1"/>
</dbReference>
<dbReference type="Pfam" id="PF17946">
    <property type="entry name" value="RecC_C"/>
    <property type="match status" value="1"/>
</dbReference>
<dbReference type="InterPro" id="IPR006697">
    <property type="entry name" value="RecC"/>
</dbReference>
<dbReference type="InterPro" id="IPR013986">
    <property type="entry name" value="DExx_box_DNA_helicase_dom_sf"/>
</dbReference>
<keyword evidence="6 10" id="KW-0269">Exonuclease</keyword>
<protein>
    <recommendedName>
        <fullName evidence="10">RecBCD enzyme subunit RecC</fullName>
    </recommendedName>
    <alternativeName>
        <fullName evidence="10">Exonuclease V subunit RecC</fullName>
        <shortName evidence="10">ExoV subunit RecC</shortName>
    </alternativeName>
    <alternativeName>
        <fullName evidence="10">Helicase/nuclease RecBCD subunit RecC</fullName>
    </alternativeName>
</protein>
<comment type="miscellaneous">
    <text evidence="10">In the RecBCD complex, RecB has a slow 3'-5' helicase, an exonuclease activity and loads RecA onto ssDNA, RecD has a fast 5'-3' helicase activity, while RecC stimulates the ATPase and processivity of the RecB helicase and contributes to recognition of the Chi site.</text>
</comment>
<dbReference type="Gene3D" id="1.10.10.990">
    <property type="match status" value="1"/>
</dbReference>
<dbReference type="SUPFAM" id="SSF52980">
    <property type="entry name" value="Restriction endonuclease-like"/>
    <property type="match status" value="1"/>
</dbReference>
<dbReference type="Proteomes" id="UP000177583">
    <property type="component" value="Unassembled WGS sequence"/>
</dbReference>
<dbReference type="Gene3D" id="1.10.10.160">
    <property type="match status" value="1"/>
</dbReference>
<dbReference type="EMBL" id="MFNF01000001">
    <property type="protein sequence ID" value="OGH04881.1"/>
    <property type="molecule type" value="Genomic_DNA"/>
</dbReference>
<dbReference type="PIRSF" id="PIRSF000980">
    <property type="entry name" value="RecC"/>
    <property type="match status" value="1"/>
</dbReference>
<evidence type="ECO:0000256" key="5">
    <source>
        <dbReference type="ARBA" id="ARBA00022806"/>
    </source>
</evidence>
<comment type="function">
    <text evidence="10">A helicase/nuclease that prepares dsDNA breaks (DSB) for recombinational DNA repair. Binds to DSBs and unwinds DNA via a highly rapid and processive ATP-dependent bidirectional helicase activity. Unwinds dsDNA until it encounters a Chi (crossover hotspot instigator) sequence from the 3' direction. Cuts ssDNA a few nucleotides 3' to the Chi site. The properties and activities of the enzyme are changed at Chi. The Chi-altered holoenzyme produces a long 3'-ssDNA overhang and facilitates RecA-binding to the ssDNA for homologous DNA recombination and repair. Holoenzyme degrades any linearized DNA that is unable to undergo homologous recombination. In the holoenzyme this subunit recognizes the wild-type Chi sequence, and when added to isolated RecB increases its ATP-dependent helicase processivity.</text>
</comment>